<sequence length="84" mass="9956">MNLEQIRKNLDPLTAQYIDMLNAERKAELDALRETVNREFRAIKQRLDELGQHSITQHEVDKYSLTKAKVIRLMKQLGIYEDKE</sequence>
<comment type="caution">
    <text evidence="1">The sequence shown here is derived from an EMBL/GenBank/DDBJ whole genome shotgun (WGS) entry which is preliminary data.</text>
</comment>
<dbReference type="EMBL" id="BAABFL010000477">
    <property type="protein sequence ID" value="GAA4652538.1"/>
    <property type="molecule type" value="Genomic_DNA"/>
</dbReference>
<organism evidence="1 2">
    <name type="scientific">Kistimonas scapharcae</name>
    <dbReference type="NCBI Taxonomy" id="1036133"/>
    <lineage>
        <taxon>Bacteria</taxon>
        <taxon>Pseudomonadati</taxon>
        <taxon>Pseudomonadota</taxon>
        <taxon>Gammaproteobacteria</taxon>
        <taxon>Oceanospirillales</taxon>
        <taxon>Endozoicomonadaceae</taxon>
        <taxon>Kistimonas</taxon>
    </lineage>
</organism>
<dbReference type="Proteomes" id="UP001500604">
    <property type="component" value="Unassembled WGS sequence"/>
</dbReference>
<evidence type="ECO:0000313" key="1">
    <source>
        <dbReference type="EMBL" id="GAA4652538.1"/>
    </source>
</evidence>
<reference evidence="2" key="1">
    <citation type="journal article" date="2019" name="Int. J. Syst. Evol. Microbiol.">
        <title>The Global Catalogue of Microorganisms (GCM) 10K type strain sequencing project: providing services to taxonomists for standard genome sequencing and annotation.</title>
        <authorList>
            <consortium name="The Broad Institute Genomics Platform"/>
            <consortium name="The Broad Institute Genome Sequencing Center for Infectious Disease"/>
            <person name="Wu L."/>
            <person name="Ma J."/>
        </authorList>
    </citation>
    <scope>NUCLEOTIDE SEQUENCE [LARGE SCALE GENOMIC DNA]</scope>
    <source>
        <strain evidence="2">JCM 17805</strain>
    </source>
</reference>
<keyword evidence="2" id="KW-1185">Reference proteome</keyword>
<name>A0ABP8VAF0_9GAMM</name>
<dbReference type="RefSeq" id="WP_345199124.1">
    <property type="nucleotide sequence ID" value="NZ_BAABFL010000477.1"/>
</dbReference>
<protein>
    <recommendedName>
        <fullName evidence="3">50S ribosomal protein L29</fullName>
    </recommendedName>
</protein>
<evidence type="ECO:0008006" key="3">
    <source>
        <dbReference type="Google" id="ProtNLM"/>
    </source>
</evidence>
<accession>A0ABP8VAF0</accession>
<evidence type="ECO:0000313" key="2">
    <source>
        <dbReference type="Proteomes" id="UP001500604"/>
    </source>
</evidence>
<proteinExistence type="predicted"/>
<gene>
    <name evidence="1" type="ORF">GCM10023116_48220</name>
</gene>